<feature type="domain" description="N-acetyltransferase" evidence="1">
    <location>
        <begin position="1"/>
        <end position="135"/>
    </location>
</feature>
<organism evidence="2 3">
    <name type="scientific">Halobium salinum</name>
    <dbReference type="NCBI Taxonomy" id="1364940"/>
    <lineage>
        <taxon>Archaea</taxon>
        <taxon>Methanobacteriati</taxon>
        <taxon>Methanobacteriota</taxon>
        <taxon>Stenosarchaea group</taxon>
        <taxon>Halobacteria</taxon>
        <taxon>Halobacteriales</taxon>
        <taxon>Haloferacaceae</taxon>
        <taxon>Halobium</taxon>
    </lineage>
</organism>
<sequence length="301" mass="33332">MTEDTWSDRDGSDYIPRIYHDWIAGDGDDQRTFLLDVEGEDAVAGVLQAVLLSEHESWMQGMRVNSRYRGMGLSTRLQRQAFEWARERGSTVARNMVFSWNVAGLGGSRAAGFDPCTEFRWAHPDPDADAGSETGAGTSTVEVAAEGDADPDAAWSFWNAGAARDHLRGLVLDAEESWAVSELTRERLRAVADDGRLFVARDDGTRGFTYRNRTYDRPNEDGEVVTWAEYAVGAWDTPAACEALLRAVSRDAAGVDADRTRVYVPERVRWVSDVAAARVRVSDEPDFVMAADLTRDSLVEN</sequence>
<dbReference type="InterPro" id="IPR016181">
    <property type="entry name" value="Acyl_CoA_acyltransferase"/>
</dbReference>
<dbReference type="AlphaFoldDB" id="A0ABD5P9F9"/>
<dbReference type="PROSITE" id="PS51186">
    <property type="entry name" value="GNAT"/>
    <property type="match status" value="1"/>
</dbReference>
<name>A0ABD5P9F9_9EURY</name>
<gene>
    <name evidence="2" type="ORF">ACFO0N_06085</name>
</gene>
<dbReference type="Pfam" id="PF00583">
    <property type="entry name" value="Acetyltransf_1"/>
    <property type="match status" value="1"/>
</dbReference>
<evidence type="ECO:0000313" key="3">
    <source>
        <dbReference type="Proteomes" id="UP001595921"/>
    </source>
</evidence>
<keyword evidence="3" id="KW-1185">Reference proteome</keyword>
<accession>A0ABD5P9F9</accession>
<dbReference type="RefSeq" id="WP_267623018.1">
    <property type="nucleotide sequence ID" value="NZ_JAODIW010000006.1"/>
</dbReference>
<dbReference type="InterPro" id="IPR000182">
    <property type="entry name" value="GNAT_dom"/>
</dbReference>
<protein>
    <submittedName>
        <fullName evidence="2">GNAT family N-acetyltransferase</fullName>
    </submittedName>
</protein>
<proteinExistence type="predicted"/>
<dbReference type="SUPFAM" id="SSF55729">
    <property type="entry name" value="Acyl-CoA N-acyltransferases (Nat)"/>
    <property type="match status" value="1"/>
</dbReference>
<dbReference type="EMBL" id="JBHSDS010000003">
    <property type="protein sequence ID" value="MFC4357519.1"/>
    <property type="molecule type" value="Genomic_DNA"/>
</dbReference>
<evidence type="ECO:0000259" key="1">
    <source>
        <dbReference type="PROSITE" id="PS51186"/>
    </source>
</evidence>
<dbReference type="CDD" id="cd04301">
    <property type="entry name" value="NAT_SF"/>
    <property type="match status" value="1"/>
</dbReference>
<dbReference type="Gene3D" id="3.40.630.30">
    <property type="match status" value="1"/>
</dbReference>
<reference evidence="2 3" key="1">
    <citation type="journal article" date="2019" name="Int. J. Syst. Evol. Microbiol.">
        <title>The Global Catalogue of Microorganisms (GCM) 10K type strain sequencing project: providing services to taxonomists for standard genome sequencing and annotation.</title>
        <authorList>
            <consortium name="The Broad Institute Genomics Platform"/>
            <consortium name="The Broad Institute Genome Sequencing Center for Infectious Disease"/>
            <person name="Wu L."/>
            <person name="Ma J."/>
        </authorList>
    </citation>
    <scope>NUCLEOTIDE SEQUENCE [LARGE SCALE GENOMIC DNA]</scope>
    <source>
        <strain evidence="2 3">CGMCC 1.12553</strain>
    </source>
</reference>
<comment type="caution">
    <text evidence="2">The sequence shown here is derived from an EMBL/GenBank/DDBJ whole genome shotgun (WGS) entry which is preliminary data.</text>
</comment>
<evidence type="ECO:0000313" key="2">
    <source>
        <dbReference type="EMBL" id="MFC4357519.1"/>
    </source>
</evidence>
<dbReference type="Proteomes" id="UP001595921">
    <property type="component" value="Unassembled WGS sequence"/>
</dbReference>